<sequence>MCWNYEVSLGFSVVFLVINSYYVFAKPRYWKEYLMFGMFYFVMEVYQTVQWLYGNVYNGNALQGISNCDITNQNFTVFAHILIWFQPVLFSYIGYRTSVEKKFFRCYNVVTIIVLFLSLVSICAGFYKNDYYQINNSIYGLSTCTNKGVTGHLVWRFKPASIEYFPNYLTYVIMCIMSFLMYDRNETRIIGAGWLASLIITKLVLRPTMLEIASSWCLLSVIANVMIYVYLKMTFGI</sequence>
<reference evidence="2" key="2">
    <citation type="journal article" date="2018" name="Nat. Commun.">
        <title>Tailed giant Tupanvirus possesses the most complete translational apparatus of the known virosphere.</title>
        <authorList>
            <person name="Abrahao J."/>
            <person name="Silva L."/>
            <person name="Silva L.S."/>
            <person name="Khalil J.Y.B."/>
            <person name="Rodrigues R."/>
            <person name="Arantes T."/>
            <person name="Assis F."/>
            <person name="Boratto P."/>
            <person name="Andrade M."/>
            <person name="Kroon E.G."/>
            <person name="Ribeiro B."/>
            <person name="Bergier I."/>
            <person name="Seligmann H."/>
            <person name="Ghigo E."/>
            <person name="Colson P."/>
            <person name="Levasseur A."/>
            <person name="Kroemer G."/>
            <person name="Raoult D."/>
            <person name="La Scola B."/>
        </authorList>
    </citation>
    <scope>NUCLEOTIDE SEQUENCE [LARGE SCALE GENOMIC DNA]</scope>
    <source>
        <strain evidence="2">Soda lake</strain>
    </source>
</reference>
<feature type="transmembrane region" description="Helical" evidence="1">
    <location>
        <begin position="6"/>
        <end position="24"/>
    </location>
</feature>
<dbReference type="EMBL" id="KY523104">
    <property type="protein sequence ID" value="QKU35802.1"/>
    <property type="molecule type" value="Genomic_DNA"/>
</dbReference>
<keyword evidence="1" id="KW-0472">Membrane</keyword>
<dbReference type="KEGG" id="vg:80519248"/>
<feature type="transmembrane region" description="Helical" evidence="1">
    <location>
        <begin position="189"/>
        <end position="206"/>
    </location>
</feature>
<feature type="transmembrane region" description="Helical" evidence="1">
    <location>
        <begin position="212"/>
        <end position="231"/>
    </location>
</feature>
<evidence type="ECO:0000313" key="2">
    <source>
        <dbReference type="EMBL" id="QKU35802.1"/>
    </source>
</evidence>
<feature type="transmembrane region" description="Helical" evidence="1">
    <location>
        <begin position="164"/>
        <end position="182"/>
    </location>
</feature>
<dbReference type="GeneID" id="80519248"/>
<feature type="transmembrane region" description="Helical" evidence="1">
    <location>
        <begin position="107"/>
        <end position="127"/>
    </location>
</feature>
<organism evidence="2">
    <name type="scientific">Tupanvirus soda lake</name>
    <dbReference type="NCBI Taxonomy" id="2126985"/>
    <lineage>
        <taxon>Viruses</taxon>
        <taxon>Varidnaviria</taxon>
        <taxon>Bamfordvirae</taxon>
        <taxon>Nucleocytoviricota</taxon>
        <taxon>Megaviricetes</taxon>
        <taxon>Imitervirales</taxon>
        <taxon>Mimiviridae</taxon>
        <taxon>Megamimivirinae</taxon>
        <taxon>Tupanvirus</taxon>
        <taxon>Tupanvirus salinum</taxon>
    </lineage>
</organism>
<accession>A0A6N1P1W2</accession>
<name>A0A6N1P1W2_9VIRU</name>
<feature type="transmembrane region" description="Helical" evidence="1">
    <location>
        <begin position="73"/>
        <end position="95"/>
    </location>
</feature>
<protein>
    <submittedName>
        <fullName evidence="2">Uncharacterized protein</fullName>
    </submittedName>
</protein>
<reference evidence="2" key="1">
    <citation type="submission" date="2017-01" db="EMBL/GenBank/DDBJ databases">
        <authorList>
            <person name="Assis F.L."/>
            <person name="Abrahao J.S."/>
            <person name="Silva L."/>
            <person name="Khalil J.B."/>
            <person name="Rodrigues R."/>
            <person name="Silva L.S."/>
            <person name="Arantes T."/>
            <person name="Boratto P."/>
            <person name="Andrade M."/>
            <person name="Kroon E.G."/>
            <person name="Ribeiro B."/>
            <person name="Bergier I."/>
            <person name="Seligmann H."/>
            <person name="Ghigo E."/>
            <person name="Colson P."/>
            <person name="Levasseur A."/>
            <person name="Raoult D."/>
            <person name="Scola B.L."/>
        </authorList>
    </citation>
    <scope>NUCLEOTIDE SEQUENCE</scope>
    <source>
        <strain evidence="2">Soda lake</strain>
    </source>
</reference>
<proteinExistence type="predicted"/>
<keyword evidence="1" id="KW-1133">Transmembrane helix</keyword>
<evidence type="ECO:0000256" key="1">
    <source>
        <dbReference type="SAM" id="Phobius"/>
    </source>
</evidence>
<keyword evidence="1" id="KW-0812">Transmembrane</keyword>
<dbReference type="RefSeq" id="YP_010782484.1">
    <property type="nucleotide sequence ID" value="NC_075039.1"/>
</dbReference>